<keyword evidence="6" id="KW-1185">Reference proteome</keyword>
<comment type="similarity">
    <text evidence="1">Belongs to the protein disulfide isomerase family.</text>
</comment>
<evidence type="ECO:0000256" key="1">
    <source>
        <dbReference type="ARBA" id="ARBA00006347"/>
    </source>
</evidence>
<dbReference type="GO" id="GO:0006457">
    <property type="term" value="P:protein folding"/>
    <property type="evidence" value="ECO:0007669"/>
    <property type="project" value="TreeGrafter"/>
</dbReference>
<dbReference type="InterPro" id="IPR051063">
    <property type="entry name" value="PDI"/>
</dbReference>
<dbReference type="Pfam" id="PF00085">
    <property type="entry name" value="Thioredoxin"/>
    <property type="match status" value="1"/>
</dbReference>
<dbReference type="EMBL" id="JAUESC010000002">
    <property type="protein sequence ID" value="KAK0603955.1"/>
    <property type="molecule type" value="Genomic_DNA"/>
</dbReference>
<proteinExistence type="inferred from homology"/>
<evidence type="ECO:0000259" key="4">
    <source>
        <dbReference type="Pfam" id="PF00085"/>
    </source>
</evidence>
<dbReference type="AlphaFoldDB" id="A0AA39W5Y9"/>
<reference evidence="5" key="1">
    <citation type="journal article" date="2022" name="Plant J.">
        <title>Strategies of tolerance reflected in two North American maple genomes.</title>
        <authorList>
            <person name="McEvoy S.L."/>
            <person name="Sezen U.U."/>
            <person name="Trouern-Trend A."/>
            <person name="McMahon S.M."/>
            <person name="Schaberg P.G."/>
            <person name="Yang J."/>
            <person name="Wegrzyn J.L."/>
            <person name="Swenson N.G."/>
        </authorList>
    </citation>
    <scope>NUCLEOTIDE SEQUENCE</scope>
    <source>
        <strain evidence="5">NS2018</strain>
    </source>
</reference>
<feature type="signal peptide" evidence="3">
    <location>
        <begin position="1"/>
        <end position="29"/>
    </location>
</feature>
<dbReference type="Proteomes" id="UP001168877">
    <property type="component" value="Unassembled WGS sequence"/>
</dbReference>
<dbReference type="GO" id="GO:0005783">
    <property type="term" value="C:endoplasmic reticulum"/>
    <property type="evidence" value="ECO:0007669"/>
    <property type="project" value="TreeGrafter"/>
</dbReference>
<dbReference type="InterPro" id="IPR013766">
    <property type="entry name" value="Thioredoxin_domain"/>
</dbReference>
<evidence type="ECO:0000256" key="2">
    <source>
        <dbReference type="ARBA" id="ARBA00022729"/>
    </source>
</evidence>
<gene>
    <name evidence="5" type="ORF">LWI29_010563</name>
</gene>
<evidence type="ECO:0000256" key="3">
    <source>
        <dbReference type="SAM" id="SignalP"/>
    </source>
</evidence>
<evidence type="ECO:0000313" key="6">
    <source>
        <dbReference type="Proteomes" id="UP001168877"/>
    </source>
</evidence>
<keyword evidence="2 3" id="KW-0732">Signal</keyword>
<name>A0AA39W5Y9_ACESA</name>
<comment type="caution">
    <text evidence="5">The sequence shown here is derived from an EMBL/GenBank/DDBJ whole genome shotgun (WGS) entry which is preliminary data.</text>
</comment>
<organism evidence="5 6">
    <name type="scientific">Acer saccharum</name>
    <name type="common">Sugar maple</name>
    <dbReference type="NCBI Taxonomy" id="4024"/>
    <lineage>
        <taxon>Eukaryota</taxon>
        <taxon>Viridiplantae</taxon>
        <taxon>Streptophyta</taxon>
        <taxon>Embryophyta</taxon>
        <taxon>Tracheophyta</taxon>
        <taxon>Spermatophyta</taxon>
        <taxon>Magnoliopsida</taxon>
        <taxon>eudicotyledons</taxon>
        <taxon>Gunneridae</taxon>
        <taxon>Pentapetalae</taxon>
        <taxon>rosids</taxon>
        <taxon>malvids</taxon>
        <taxon>Sapindales</taxon>
        <taxon>Sapindaceae</taxon>
        <taxon>Hippocastanoideae</taxon>
        <taxon>Acereae</taxon>
        <taxon>Acer</taxon>
    </lineage>
</organism>
<dbReference type="InterPro" id="IPR036249">
    <property type="entry name" value="Thioredoxin-like_sf"/>
</dbReference>
<accession>A0AA39W5Y9</accession>
<sequence>MRGHSNRSLLVVSLVLLLSLSFTIQLAQSEVINLTPDTFSDKVKEKDTLWFVKFCVPWCKHCKKLGSLWEDLGMAMEGEDAIEEKKLQNIKGQEMLSHLKRLFWKKPRKQQQRSKVMMIRNCNNFIRFGSFPVIRRLPVALHRRIHDDIYFQHERVGLHLSARSKMFLLSSCDQHFV</sequence>
<dbReference type="PANTHER" id="PTHR45672:SF3">
    <property type="entry name" value="THIOREDOXIN DOMAIN-CONTAINING PROTEIN 5"/>
    <property type="match status" value="1"/>
</dbReference>
<dbReference type="GO" id="GO:0003756">
    <property type="term" value="F:protein disulfide isomerase activity"/>
    <property type="evidence" value="ECO:0007669"/>
    <property type="project" value="TreeGrafter"/>
</dbReference>
<reference evidence="5" key="2">
    <citation type="submission" date="2023-06" db="EMBL/GenBank/DDBJ databases">
        <authorList>
            <person name="Swenson N.G."/>
            <person name="Wegrzyn J.L."/>
            <person name="Mcevoy S.L."/>
        </authorList>
    </citation>
    <scope>NUCLEOTIDE SEQUENCE</scope>
    <source>
        <strain evidence="5">NS2018</strain>
        <tissue evidence="5">Leaf</tissue>
    </source>
</reference>
<dbReference type="SUPFAM" id="SSF52833">
    <property type="entry name" value="Thioredoxin-like"/>
    <property type="match status" value="1"/>
</dbReference>
<dbReference type="PANTHER" id="PTHR45672">
    <property type="entry name" value="PROTEIN DISULFIDE-ISOMERASE C17H9.14C-RELATED"/>
    <property type="match status" value="1"/>
</dbReference>
<feature type="chain" id="PRO_5041287625" description="Thioredoxin domain-containing protein" evidence="3">
    <location>
        <begin position="30"/>
        <end position="177"/>
    </location>
</feature>
<evidence type="ECO:0000313" key="5">
    <source>
        <dbReference type="EMBL" id="KAK0603955.1"/>
    </source>
</evidence>
<feature type="domain" description="Thioredoxin" evidence="4">
    <location>
        <begin position="31"/>
        <end position="81"/>
    </location>
</feature>
<dbReference type="Gene3D" id="3.40.30.10">
    <property type="entry name" value="Glutaredoxin"/>
    <property type="match status" value="1"/>
</dbReference>
<protein>
    <recommendedName>
        <fullName evidence="4">Thioredoxin domain-containing protein</fullName>
    </recommendedName>
</protein>